<reference evidence="2" key="1">
    <citation type="submission" date="2021-03" db="EMBL/GenBank/DDBJ databases">
        <title>Molecular epidemiology and mechanisms of colistin and carbapenem resistance in Enterobacteriaceae from clinical isolates, the environment and porcine samples in Pretoria, South Africa.</title>
        <authorList>
            <person name="Bogoshi D."/>
            <person name="Mbelle N.M."/>
            <person name="Naidoo V."/>
            <person name="Osei Sekyere J."/>
        </authorList>
    </citation>
    <scope>NUCLEOTIDE SEQUENCE</scope>
    <source>
        <strain evidence="2">C080</strain>
    </source>
</reference>
<dbReference type="GO" id="GO:0005524">
    <property type="term" value="F:ATP binding"/>
    <property type="evidence" value="ECO:0007669"/>
    <property type="project" value="UniProtKB-KW"/>
</dbReference>
<keyword evidence="2" id="KW-0547">Nucleotide-binding</keyword>
<feature type="domain" description="UPF0261" evidence="1">
    <location>
        <begin position="1"/>
        <end position="36"/>
    </location>
</feature>
<sequence>MQQLPIGLPKIMVSAWRRVTFPPMSASDINMLYSVT</sequence>
<proteinExistence type="predicted"/>
<evidence type="ECO:0000313" key="2">
    <source>
        <dbReference type="EMBL" id="MBO2006721.1"/>
    </source>
</evidence>
<gene>
    <name evidence="2" type="ORF">J4732_06700</name>
</gene>
<name>A0A939NLR5_SERMA</name>
<organism evidence="2">
    <name type="scientific">Serratia marcescens</name>
    <dbReference type="NCBI Taxonomy" id="615"/>
    <lineage>
        <taxon>Bacteria</taxon>
        <taxon>Pseudomonadati</taxon>
        <taxon>Pseudomonadota</taxon>
        <taxon>Gammaproteobacteria</taxon>
        <taxon>Enterobacterales</taxon>
        <taxon>Yersiniaceae</taxon>
        <taxon>Serratia</taxon>
    </lineage>
</organism>
<accession>A0A939NLR5</accession>
<feature type="non-terminal residue" evidence="2">
    <location>
        <position position="36"/>
    </location>
</feature>
<comment type="caution">
    <text evidence="2">The sequence shown here is derived from an EMBL/GenBank/DDBJ whole genome shotgun (WGS) entry which is preliminary data.</text>
</comment>
<dbReference type="Gene3D" id="3.40.50.12020">
    <property type="entry name" value="Uncharacterised protein family UPF0261, NN domain"/>
    <property type="match status" value="1"/>
</dbReference>
<keyword evidence="2" id="KW-0067">ATP-binding</keyword>
<evidence type="ECO:0000259" key="1">
    <source>
        <dbReference type="Pfam" id="PF06792"/>
    </source>
</evidence>
<dbReference type="AlphaFoldDB" id="A0A939NLR5"/>
<protein>
    <submittedName>
        <fullName evidence="2">Tm-1-like ATP-binding domain-containing protein</fullName>
    </submittedName>
</protein>
<dbReference type="EMBL" id="JAGETR010000038">
    <property type="protein sequence ID" value="MBO2006721.1"/>
    <property type="molecule type" value="Genomic_DNA"/>
</dbReference>
<dbReference type="Pfam" id="PF06792">
    <property type="entry name" value="UPF0261"/>
    <property type="match status" value="1"/>
</dbReference>
<dbReference type="InterPro" id="IPR044122">
    <property type="entry name" value="UPF0261_N"/>
</dbReference>